<gene>
    <name evidence="1" type="ORF">QFC19_000801</name>
</gene>
<protein>
    <submittedName>
        <fullName evidence="1">Uncharacterized protein</fullName>
    </submittedName>
</protein>
<accession>A0ACC2WMI4</accession>
<dbReference type="EMBL" id="JASBWR010000005">
    <property type="protein sequence ID" value="KAJ9112380.1"/>
    <property type="molecule type" value="Genomic_DNA"/>
</dbReference>
<name>A0ACC2WMI4_9TREE</name>
<sequence>MEAHQLDTLTRPMRGGVTQQELSRAKNQLKSSLVMALESRSVEVEDLGRQTQIHGHKVPVEEMCEKIDQVTLEDIHRTATRVLRPSEDSKAAPVNYGLGSGQPTIVVQGKLDGLHDIADVLKQWGLGKGGVVPKAWIS</sequence>
<proteinExistence type="predicted"/>
<evidence type="ECO:0000313" key="2">
    <source>
        <dbReference type="Proteomes" id="UP001241377"/>
    </source>
</evidence>
<reference evidence="1" key="1">
    <citation type="submission" date="2023-04" db="EMBL/GenBank/DDBJ databases">
        <title>Draft Genome sequencing of Naganishia species isolated from polar environments using Oxford Nanopore Technology.</title>
        <authorList>
            <person name="Leo P."/>
            <person name="Venkateswaran K."/>
        </authorList>
    </citation>
    <scope>NUCLEOTIDE SEQUENCE</scope>
    <source>
        <strain evidence="1">MNA-CCFEE 5261</strain>
    </source>
</reference>
<evidence type="ECO:0000313" key="1">
    <source>
        <dbReference type="EMBL" id="KAJ9112380.1"/>
    </source>
</evidence>
<comment type="caution">
    <text evidence="1">The sequence shown here is derived from an EMBL/GenBank/DDBJ whole genome shotgun (WGS) entry which is preliminary data.</text>
</comment>
<dbReference type="Proteomes" id="UP001241377">
    <property type="component" value="Unassembled WGS sequence"/>
</dbReference>
<keyword evidence="2" id="KW-1185">Reference proteome</keyword>
<organism evidence="1 2">
    <name type="scientific">Naganishia cerealis</name>
    <dbReference type="NCBI Taxonomy" id="610337"/>
    <lineage>
        <taxon>Eukaryota</taxon>
        <taxon>Fungi</taxon>
        <taxon>Dikarya</taxon>
        <taxon>Basidiomycota</taxon>
        <taxon>Agaricomycotina</taxon>
        <taxon>Tremellomycetes</taxon>
        <taxon>Filobasidiales</taxon>
        <taxon>Filobasidiaceae</taxon>
        <taxon>Naganishia</taxon>
    </lineage>
</organism>